<accession>X1QLL9</accession>
<sequence>SNYLCAYSGDGADGWSVVLKPDLGGGGGAVSGGAGYVKQSAAGDSGTADFALTESEESQMLTIAIAPDPNSGGGGGGEIRP</sequence>
<comment type="caution">
    <text evidence="1">The sequence shown here is derived from an EMBL/GenBank/DDBJ whole genome shotgun (WGS) entry which is preliminary data.</text>
</comment>
<evidence type="ECO:0000313" key="1">
    <source>
        <dbReference type="EMBL" id="GAI69397.1"/>
    </source>
</evidence>
<proteinExistence type="predicted"/>
<protein>
    <submittedName>
        <fullName evidence="1">Uncharacterized protein</fullName>
    </submittedName>
</protein>
<reference evidence="1" key="1">
    <citation type="journal article" date="2014" name="Front. Microbiol.">
        <title>High frequency of phylogenetically diverse reductive dehalogenase-homologous genes in deep subseafloor sedimentary metagenomes.</title>
        <authorList>
            <person name="Kawai M."/>
            <person name="Futagami T."/>
            <person name="Toyoda A."/>
            <person name="Takaki Y."/>
            <person name="Nishi S."/>
            <person name="Hori S."/>
            <person name="Arai W."/>
            <person name="Tsubouchi T."/>
            <person name="Morono Y."/>
            <person name="Uchiyama I."/>
            <person name="Ito T."/>
            <person name="Fujiyama A."/>
            <person name="Inagaki F."/>
            <person name="Takami H."/>
        </authorList>
    </citation>
    <scope>NUCLEOTIDE SEQUENCE</scope>
    <source>
        <strain evidence="1">Expedition CK06-06</strain>
    </source>
</reference>
<feature type="non-terminal residue" evidence="1">
    <location>
        <position position="1"/>
    </location>
</feature>
<name>X1QLL9_9ZZZZ</name>
<gene>
    <name evidence="1" type="ORF">S06H3_65491</name>
</gene>
<dbReference type="EMBL" id="BARV01044126">
    <property type="protein sequence ID" value="GAI69397.1"/>
    <property type="molecule type" value="Genomic_DNA"/>
</dbReference>
<dbReference type="AlphaFoldDB" id="X1QLL9"/>
<organism evidence="1">
    <name type="scientific">marine sediment metagenome</name>
    <dbReference type="NCBI Taxonomy" id="412755"/>
    <lineage>
        <taxon>unclassified sequences</taxon>
        <taxon>metagenomes</taxon>
        <taxon>ecological metagenomes</taxon>
    </lineage>
</organism>